<dbReference type="AlphaFoldDB" id="A0A2N5ISS0"/>
<dbReference type="RefSeq" id="WP_101625607.1">
    <property type="nucleotide sequence ID" value="NZ_CP071591.1"/>
</dbReference>
<evidence type="ECO:0000313" key="2">
    <source>
        <dbReference type="EMBL" id="QSY58629.1"/>
    </source>
</evidence>
<dbReference type="Pfam" id="PF25681">
    <property type="entry name" value="Phage_TTP_17"/>
    <property type="match status" value="1"/>
</dbReference>
<reference evidence="1 3" key="1">
    <citation type="submission" date="2017-07" db="EMBL/GenBank/DDBJ databases">
        <title>Bifidobacterium novel species.</title>
        <authorList>
            <person name="Lugli G.A."/>
            <person name="Milani C."/>
            <person name="Duranti S."/>
            <person name="Mangifesta M."/>
        </authorList>
    </citation>
    <scope>NUCLEOTIDE SEQUENCE [LARGE SCALE GENOMIC DNA]</scope>
    <source>
        <strain evidence="1 3">45</strain>
    </source>
</reference>
<sequence length="206" mass="21503">MATKNNKKNVSLGKPMVAGVAYRAPAGTALPADATTALAAAYECVGFLGEDGITNATDTDNTTINDMGGVQVINEISSYAETYQFIMIETRAESLKARYGDGNVTAAGTGDATTLTVLHAMPDGESCVWVFEILMTGNRVKRIIIPDATISEVGDITYSSTEVIGYDVTYSANPSDLIDGATSKEIIAPLSKAATKALKQALHAAA</sequence>
<dbReference type="EMBL" id="NMWV01000011">
    <property type="protein sequence ID" value="PLS24991.1"/>
    <property type="molecule type" value="Genomic_DNA"/>
</dbReference>
<proteinExistence type="predicted"/>
<dbReference type="Proteomes" id="UP000663067">
    <property type="component" value="Chromosome"/>
</dbReference>
<evidence type="ECO:0000313" key="1">
    <source>
        <dbReference type="EMBL" id="PLS24991.1"/>
    </source>
</evidence>
<name>A0A2N5ISS0_9BIFI</name>
<protein>
    <submittedName>
        <fullName evidence="1">Phage major tail protein</fullName>
    </submittedName>
</protein>
<evidence type="ECO:0000313" key="3">
    <source>
        <dbReference type="Proteomes" id="UP000234855"/>
    </source>
</evidence>
<gene>
    <name evidence="2" type="ORF">BLI708_05050</name>
    <name evidence="1" type="ORF">Tam1G_0847</name>
</gene>
<evidence type="ECO:0000313" key="4">
    <source>
        <dbReference type="Proteomes" id="UP000663067"/>
    </source>
</evidence>
<reference evidence="2 4" key="2">
    <citation type="submission" date="2021-03" db="EMBL/GenBank/DDBJ databases">
        <title>Genome sequencing of Bifidobacterium imperatoris JCM 32708.</title>
        <authorList>
            <person name="Kim J."/>
        </authorList>
    </citation>
    <scope>NUCLEOTIDE SEQUENCE [LARGE SCALE GENOMIC DNA]</scope>
    <source>
        <strain evidence="2 4">JCM 32708</strain>
    </source>
</reference>
<organism evidence="1 3">
    <name type="scientific">Bifidobacterium imperatoris</name>
    <dbReference type="NCBI Taxonomy" id="2020965"/>
    <lineage>
        <taxon>Bacteria</taxon>
        <taxon>Bacillati</taxon>
        <taxon>Actinomycetota</taxon>
        <taxon>Actinomycetes</taxon>
        <taxon>Bifidobacteriales</taxon>
        <taxon>Bifidobacteriaceae</taxon>
        <taxon>Bifidobacterium</taxon>
    </lineage>
</organism>
<dbReference type="Proteomes" id="UP000234855">
    <property type="component" value="Unassembled WGS sequence"/>
</dbReference>
<keyword evidence="4" id="KW-1185">Reference proteome</keyword>
<dbReference type="InterPro" id="IPR058154">
    <property type="entry name" value="Bxb1_TTP-like"/>
</dbReference>
<accession>A0A2N5ISS0</accession>
<dbReference type="EMBL" id="CP071591">
    <property type="protein sequence ID" value="QSY58629.1"/>
    <property type="molecule type" value="Genomic_DNA"/>
</dbReference>